<name>A0A6F8YRK3_9ACTN</name>
<dbReference type="AlphaFoldDB" id="A0A6F8YRK3"/>
<evidence type="ECO:0000313" key="1">
    <source>
        <dbReference type="EMBL" id="BCB88689.1"/>
    </source>
</evidence>
<organism evidence="1 2">
    <name type="scientific">Phytohabitans suffuscus</name>
    <dbReference type="NCBI Taxonomy" id="624315"/>
    <lineage>
        <taxon>Bacteria</taxon>
        <taxon>Bacillati</taxon>
        <taxon>Actinomycetota</taxon>
        <taxon>Actinomycetes</taxon>
        <taxon>Micromonosporales</taxon>
        <taxon>Micromonosporaceae</taxon>
    </lineage>
</organism>
<keyword evidence="2" id="KW-1185">Reference proteome</keyword>
<evidence type="ECO:0000313" key="2">
    <source>
        <dbReference type="Proteomes" id="UP000503011"/>
    </source>
</evidence>
<dbReference type="KEGG" id="psuu:Psuf_060020"/>
<dbReference type="Proteomes" id="UP000503011">
    <property type="component" value="Chromosome"/>
</dbReference>
<reference evidence="1 2" key="2">
    <citation type="submission" date="2020-03" db="EMBL/GenBank/DDBJ databases">
        <authorList>
            <person name="Ichikawa N."/>
            <person name="Kimura A."/>
            <person name="Kitahashi Y."/>
            <person name="Uohara A."/>
        </authorList>
    </citation>
    <scope>NUCLEOTIDE SEQUENCE [LARGE SCALE GENOMIC DNA]</scope>
    <source>
        <strain evidence="1 2">NBRC 105367</strain>
    </source>
</reference>
<dbReference type="EMBL" id="AP022871">
    <property type="protein sequence ID" value="BCB88689.1"/>
    <property type="molecule type" value="Genomic_DNA"/>
</dbReference>
<protein>
    <submittedName>
        <fullName evidence="1">Uncharacterized protein</fullName>
    </submittedName>
</protein>
<proteinExistence type="predicted"/>
<accession>A0A6F8YRK3</accession>
<sequence length="90" mass="10197">MPAHHAERWIERELNKALHVGTHEAAIENILRRVSVEHEDPAAFYLHRVAIKVHPHRVNGGCRDENHEAAAQLTTMDLRAVRAEGRGLGR</sequence>
<reference evidence="1 2" key="1">
    <citation type="submission" date="2020-03" db="EMBL/GenBank/DDBJ databases">
        <title>Whole genome shotgun sequence of Phytohabitans suffuscus NBRC 105367.</title>
        <authorList>
            <person name="Komaki H."/>
            <person name="Tamura T."/>
        </authorList>
    </citation>
    <scope>NUCLEOTIDE SEQUENCE [LARGE SCALE GENOMIC DNA]</scope>
    <source>
        <strain evidence="1 2">NBRC 105367</strain>
    </source>
</reference>
<gene>
    <name evidence="1" type="ORF">Psuf_060020</name>
</gene>